<proteinExistence type="predicted"/>
<feature type="transmembrane region" description="Helical" evidence="7">
    <location>
        <begin position="300"/>
        <end position="320"/>
    </location>
</feature>
<feature type="transmembrane region" description="Helical" evidence="7">
    <location>
        <begin position="12"/>
        <end position="31"/>
    </location>
</feature>
<feature type="transmembrane region" description="Helical" evidence="7">
    <location>
        <begin position="359"/>
        <end position="382"/>
    </location>
</feature>
<dbReference type="InterPro" id="IPR036259">
    <property type="entry name" value="MFS_trans_sf"/>
</dbReference>
<name>A0A4R5C1H5_9PSEU</name>
<feature type="transmembrane region" description="Helical" evidence="7">
    <location>
        <begin position="326"/>
        <end position="347"/>
    </location>
</feature>
<dbReference type="InterPro" id="IPR011701">
    <property type="entry name" value="MFS"/>
</dbReference>
<dbReference type="InterPro" id="IPR004748">
    <property type="entry name" value="Polyol_permease-like"/>
</dbReference>
<dbReference type="PANTHER" id="PTHR23517:SF13">
    <property type="entry name" value="MAJOR FACILITATOR SUPERFAMILY MFS_1"/>
    <property type="match status" value="1"/>
</dbReference>
<reference evidence="9 10" key="1">
    <citation type="submission" date="2019-03" db="EMBL/GenBank/DDBJ databases">
        <title>Draft genome sequences of novel Actinobacteria.</title>
        <authorList>
            <person name="Sahin N."/>
            <person name="Ay H."/>
            <person name="Saygin H."/>
        </authorList>
    </citation>
    <scope>NUCLEOTIDE SEQUENCE [LARGE SCALE GENOMIC DNA]</scope>
    <source>
        <strain evidence="9 10">5K548</strain>
    </source>
</reference>
<dbReference type="Proteomes" id="UP000294723">
    <property type="component" value="Unassembled WGS sequence"/>
</dbReference>
<evidence type="ECO:0000256" key="3">
    <source>
        <dbReference type="ARBA" id="ARBA00022475"/>
    </source>
</evidence>
<feature type="transmembrane region" description="Helical" evidence="7">
    <location>
        <begin position="149"/>
        <end position="167"/>
    </location>
</feature>
<evidence type="ECO:0000256" key="4">
    <source>
        <dbReference type="ARBA" id="ARBA00022692"/>
    </source>
</evidence>
<comment type="caution">
    <text evidence="9">The sequence shown here is derived from an EMBL/GenBank/DDBJ whole genome shotgun (WGS) entry which is preliminary data.</text>
</comment>
<dbReference type="RefSeq" id="WP_132681997.1">
    <property type="nucleotide sequence ID" value="NZ_SMLA01000008.1"/>
</dbReference>
<evidence type="ECO:0000259" key="8">
    <source>
        <dbReference type="PROSITE" id="PS50850"/>
    </source>
</evidence>
<feature type="transmembrane region" description="Helical" evidence="7">
    <location>
        <begin position="388"/>
        <end position="408"/>
    </location>
</feature>
<evidence type="ECO:0000256" key="1">
    <source>
        <dbReference type="ARBA" id="ARBA00004651"/>
    </source>
</evidence>
<organism evidence="9 10">
    <name type="scientific">Saccharopolyspora karakumensis</name>
    <dbReference type="NCBI Taxonomy" id="2530386"/>
    <lineage>
        <taxon>Bacteria</taxon>
        <taxon>Bacillati</taxon>
        <taxon>Actinomycetota</taxon>
        <taxon>Actinomycetes</taxon>
        <taxon>Pseudonocardiales</taxon>
        <taxon>Pseudonocardiaceae</taxon>
        <taxon>Saccharopolyspora</taxon>
    </lineage>
</organism>
<evidence type="ECO:0000256" key="2">
    <source>
        <dbReference type="ARBA" id="ARBA00022448"/>
    </source>
</evidence>
<dbReference type="InterPro" id="IPR020846">
    <property type="entry name" value="MFS_dom"/>
</dbReference>
<keyword evidence="5 7" id="KW-1133">Transmembrane helix</keyword>
<feature type="transmembrane region" description="Helical" evidence="7">
    <location>
        <begin position="87"/>
        <end position="106"/>
    </location>
</feature>
<feature type="transmembrane region" description="Helical" evidence="7">
    <location>
        <begin position="268"/>
        <end position="288"/>
    </location>
</feature>
<feature type="transmembrane region" description="Helical" evidence="7">
    <location>
        <begin position="243"/>
        <end position="262"/>
    </location>
</feature>
<protein>
    <submittedName>
        <fullName evidence="9">MFS transporter</fullName>
    </submittedName>
</protein>
<keyword evidence="3" id="KW-1003">Cell membrane</keyword>
<dbReference type="Pfam" id="PF07690">
    <property type="entry name" value="MFS_1"/>
    <property type="match status" value="1"/>
</dbReference>
<dbReference type="EMBL" id="SMLA01000008">
    <property type="protein sequence ID" value="TDD90634.1"/>
    <property type="molecule type" value="Genomic_DNA"/>
</dbReference>
<comment type="subcellular location">
    <subcellularLocation>
        <location evidence="1">Cell membrane</location>
        <topology evidence="1">Multi-pass membrane protein</topology>
    </subcellularLocation>
</comment>
<evidence type="ECO:0000313" key="10">
    <source>
        <dbReference type="Proteomes" id="UP000294723"/>
    </source>
</evidence>
<evidence type="ECO:0000256" key="6">
    <source>
        <dbReference type="ARBA" id="ARBA00023136"/>
    </source>
</evidence>
<dbReference type="AlphaFoldDB" id="A0A4R5C1H5"/>
<feature type="domain" description="Major facilitator superfamily (MFS) profile" evidence="8">
    <location>
        <begin position="18"/>
        <end position="413"/>
    </location>
</feature>
<keyword evidence="10" id="KW-1185">Reference proteome</keyword>
<sequence>MTPTSPSASRSFLGMSPALLWGYVAIAFFMTGDGLEQAFLSDYLVTQAGFSTSQAGTLLTVYGLVVAIAAFVSGILAEYVGPRRVMAVATIGWIVFHAGFLAFGVMQHNYTLMLVMYAIRAVAYPMFVFGFVVWISYAAPQNRMSSAMGWFWCSYSLGVGVFGSYLPSLTIPWIGTVATLWSAIAFIAVGGVMATFLVRGRGPSISGDRTLRGLGATIVETVRMPFENVQLAYGMVQRMINQLALYGFIVMLPIVFTRDIGFSQERWLQLWSLVYLVTVFTNLMWGVIGDRIGWVRTVRWFGSLGMFAATLLLYFTPVLAGPNALLTAGAVVLFGVAIAAYVPLSALMPALEPSRRGQAVALLNLSAGASQFVGSLLVTVLWDRIGTTGTVLALAATYLVGFGLSFLLKVDQGALADADARQQPASASAT</sequence>
<accession>A0A4R5C1H5</accession>
<keyword evidence="4 7" id="KW-0812">Transmembrane</keyword>
<dbReference type="SUPFAM" id="SSF103473">
    <property type="entry name" value="MFS general substrate transporter"/>
    <property type="match status" value="1"/>
</dbReference>
<dbReference type="GO" id="GO:0005886">
    <property type="term" value="C:plasma membrane"/>
    <property type="evidence" value="ECO:0007669"/>
    <property type="project" value="UniProtKB-SubCell"/>
</dbReference>
<dbReference type="GO" id="GO:0022857">
    <property type="term" value="F:transmembrane transporter activity"/>
    <property type="evidence" value="ECO:0007669"/>
    <property type="project" value="InterPro"/>
</dbReference>
<dbReference type="PANTHER" id="PTHR23517">
    <property type="entry name" value="RESISTANCE PROTEIN MDTM, PUTATIVE-RELATED-RELATED"/>
    <property type="match status" value="1"/>
</dbReference>
<dbReference type="PROSITE" id="PS50850">
    <property type="entry name" value="MFS"/>
    <property type="match status" value="1"/>
</dbReference>
<dbReference type="Gene3D" id="1.20.1250.20">
    <property type="entry name" value="MFS general substrate transporter like domains"/>
    <property type="match status" value="2"/>
</dbReference>
<dbReference type="CDD" id="cd17337">
    <property type="entry name" value="MFS_CsbX"/>
    <property type="match status" value="1"/>
</dbReference>
<dbReference type="NCBIfam" id="TIGR00897">
    <property type="entry name" value="2A0118"/>
    <property type="match status" value="1"/>
</dbReference>
<gene>
    <name evidence="9" type="ORF">E1202_08405</name>
</gene>
<keyword evidence="2" id="KW-0813">Transport</keyword>
<evidence type="ECO:0000256" key="5">
    <source>
        <dbReference type="ARBA" id="ARBA00022989"/>
    </source>
</evidence>
<feature type="transmembrane region" description="Helical" evidence="7">
    <location>
        <begin position="112"/>
        <end position="137"/>
    </location>
</feature>
<feature type="transmembrane region" description="Helical" evidence="7">
    <location>
        <begin position="59"/>
        <end position="80"/>
    </location>
</feature>
<dbReference type="InterPro" id="IPR050171">
    <property type="entry name" value="MFS_Transporters"/>
</dbReference>
<evidence type="ECO:0000256" key="7">
    <source>
        <dbReference type="SAM" id="Phobius"/>
    </source>
</evidence>
<feature type="transmembrane region" description="Helical" evidence="7">
    <location>
        <begin position="173"/>
        <end position="198"/>
    </location>
</feature>
<evidence type="ECO:0000313" key="9">
    <source>
        <dbReference type="EMBL" id="TDD90634.1"/>
    </source>
</evidence>
<keyword evidence="6 7" id="KW-0472">Membrane</keyword>